<dbReference type="Proteomes" id="UP001154240">
    <property type="component" value="Unassembled WGS sequence"/>
</dbReference>
<evidence type="ECO:0000313" key="2">
    <source>
        <dbReference type="Proteomes" id="UP001154240"/>
    </source>
</evidence>
<name>A0A9X4MI07_9BACT</name>
<organism evidence="1 2">
    <name type="scientific">Thiovibrio frasassiensis</name>
    <dbReference type="NCBI Taxonomy" id="2984131"/>
    <lineage>
        <taxon>Bacteria</taxon>
        <taxon>Pseudomonadati</taxon>
        <taxon>Thermodesulfobacteriota</taxon>
        <taxon>Desulfobulbia</taxon>
        <taxon>Desulfobulbales</taxon>
        <taxon>Thiovibrionaceae</taxon>
        <taxon>Thiovibrio</taxon>
    </lineage>
</organism>
<evidence type="ECO:0000313" key="1">
    <source>
        <dbReference type="EMBL" id="MDG4475903.1"/>
    </source>
</evidence>
<keyword evidence="2" id="KW-1185">Reference proteome</keyword>
<reference evidence="1" key="2">
    <citation type="submission" date="2022-10" db="EMBL/GenBank/DDBJ databases">
        <authorList>
            <person name="Aronson H.S."/>
        </authorList>
    </citation>
    <scope>NUCLEOTIDE SEQUENCE</scope>
    <source>
        <strain evidence="1">RS19-109</strain>
    </source>
</reference>
<reference evidence="1" key="1">
    <citation type="journal article" date="2022" name="bioRxiv">
        <title>Thiovibrio frasassiensisgen. nov., sp. nov., an autotrophic, elemental sulfur disproportionating bacterium isolated from sulfidic karst sediment, and proposal of Thiovibrionaceae fam. nov.</title>
        <authorList>
            <person name="Aronson H."/>
            <person name="Thomas C."/>
            <person name="Bhattacharyya M."/>
            <person name="Eckstein S."/>
            <person name="Jensen S."/>
            <person name="Barco R."/>
            <person name="Macalady J."/>
            <person name="Amend J."/>
        </authorList>
    </citation>
    <scope>NUCLEOTIDE SEQUENCE</scope>
    <source>
        <strain evidence="1">RS19-109</strain>
    </source>
</reference>
<protein>
    <submittedName>
        <fullName evidence="1">Uncharacterized protein</fullName>
    </submittedName>
</protein>
<accession>A0A9X4MI07</accession>
<proteinExistence type="predicted"/>
<comment type="caution">
    <text evidence="1">The sequence shown here is derived from an EMBL/GenBank/DDBJ whole genome shotgun (WGS) entry which is preliminary data.</text>
</comment>
<dbReference type="AlphaFoldDB" id="A0A9X4MI07"/>
<sequence length="432" mass="49512">MNKDNIFSLLDRTGPFATGDHPPALAPFSSEARLFARGLDEADMATRYRILRNQIFEFLDVRSFREIQAIIADPARRKLVNERAYRLLGNMFGIEGNAREVILRVNTYSRTADGVINYLKGKVLANYASYIEMTNEIDSCKSPVDLMLILFDDRYHKKARFEAKRKLILMSLAASIDQRERETEVEGKFGQFLDFLNEHVWSKKNRIGELEIVYLLSDHDPETFACTKVSIISREQARTIKSKANQKLTLIKRRRFQANGAEVPIYVSIRKKQSEAKVLKLLRKGEENPAVAVDDELGLMGVVDSVAEVKAFQKHLTQSATRAGSLMTLEEVTDTLSGGGHQSGSIGSSAKTQMFKFFARMGGMRVEFIVHTNRSYLNYMYEREVSHDEYEVKRIFDSGVAELLFPQDIYEIDIAEKKEAVIRWFRKRIEEF</sequence>
<gene>
    <name evidence="1" type="ORF">OLX77_06985</name>
</gene>
<dbReference type="EMBL" id="JAPHEH010000001">
    <property type="protein sequence ID" value="MDG4475903.1"/>
    <property type="molecule type" value="Genomic_DNA"/>
</dbReference>
<dbReference type="RefSeq" id="WP_307632877.1">
    <property type="nucleotide sequence ID" value="NZ_JAPHEH010000001.1"/>
</dbReference>